<dbReference type="Proteomes" id="UP000255193">
    <property type="component" value="Unassembled WGS sequence"/>
</dbReference>
<dbReference type="RefSeq" id="WP_067059597.1">
    <property type="nucleotide sequence ID" value="NZ_MXAO01000098.1"/>
</dbReference>
<protein>
    <submittedName>
        <fullName evidence="2">Predicted AAA-ATPase</fullName>
    </submittedName>
</protein>
<dbReference type="EMBL" id="UGQA01000006">
    <property type="protein sequence ID" value="STZ01744.1"/>
    <property type="molecule type" value="Genomic_DNA"/>
</dbReference>
<dbReference type="InterPro" id="IPR027417">
    <property type="entry name" value="P-loop_NTPase"/>
</dbReference>
<dbReference type="Pfam" id="PF09820">
    <property type="entry name" value="AAA-ATPase_like"/>
    <property type="match status" value="1"/>
</dbReference>
<feature type="domain" description="AAA-ATPase-like" evidence="1">
    <location>
        <begin position="6"/>
        <end position="202"/>
    </location>
</feature>
<dbReference type="InterPro" id="IPR012547">
    <property type="entry name" value="PDDEXK_9"/>
</dbReference>
<organism evidence="2 3">
    <name type="scientific">Faucicola atlantae</name>
    <dbReference type="NCBI Taxonomy" id="34059"/>
    <lineage>
        <taxon>Bacteria</taxon>
        <taxon>Pseudomonadati</taxon>
        <taxon>Pseudomonadota</taxon>
        <taxon>Gammaproteobacteria</taxon>
        <taxon>Moraxellales</taxon>
        <taxon>Moraxellaceae</taxon>
        <taxon>Faucicola</taxon>
    </lineage>
</organism>
<sequence length="519" mass="59867">MAKQFPKGIQTFADIRNGNYYYVDKTPYIIDLVKEKFVFLSRPRRFGKSLTLDTIAELFMGSKALFEGLYAESQWDWDIQYPVIRLGFAGGVMDSEERFLENVKSQFHYQARRLNIQLESSRSLSVMFRDLIESTVMAYKQPVVILVDEYDKPILDNLANSSQAIVMRDKLRDLYSIIKEQDKNIRFAMLTGVSKFSKVNLFSGLNNLTDITLLKQYSAICGYTQAELETVFAPELMANNVNLVEMQRWYNGYNWTGESVYNPYDVMLYLADSEKLFKSYWFETGSPAFLMDMLFEKRVDITTLQGTNGSEQVLSQFDVGDISPIALMFQTGYLTIDEVQSLPFGVRYTLKFPNIEVQQSFNQAVIHRFVPNSDLKFMTIQSDLYQSLLENDSALMFATIEAFFAGIPYNWHINNDIAHFEGYWASVFYGYFSSIGVPIHVEESSRNGRMDMTVLFDNRVYIFEFKVVKQGDTIENTLQQALAQITEKGYADKYNSKNKQVYQIGVAFDEVNRTVIFAS</sequence>
<evidence type="ECO:0000313" key="2">
    <source>
        <dbReference type="EMBL" id="STZ01744.1"/>
    </source>
</evidence>
<proteinExistence type="predicted"/>
<reference evidence="2 3" key="1">
    <citation type="submission" date="2018-06" db="EMBL/GenBank/DDBJ databases">
        <authorList>
            <consortium name="Pathogen Informatics"/>
            <person name="Doyle S."/>
        </authorList>
    </citation>
    <scope>NUCLEOTIDE SEQUENCE [LARGE SCALE GENOMIC DNA]</scope>
    <source>
        <strain evidence="2 3">NCTC11091</strain>
    </source>
</reference>
<evidence type="ECO:0000313" key="3">
    <source>
        <dbReference type="Proteomes" id="UP000255193"/>
    </source>
</evidence>
<dbReference type="PANTHER" id="PTHR34825">
    <property type="entry name" value="CONSERVED PROTEIN, WITH A WEAK D-GALACTARATE DEHYDRATASE/ALTRONATE HYDROLASE DOMAIN"/>
    <property type="match status" value="1"/>
</dbReference>
<dbReference type="SUPFAM" id="SSF52540">
    <property type="entry name" value="P-loop containing nucleoside triphosphate hydrolases"/>
    <property type="match status" value="1"/>
</dbReference>
<name>A0A378QN63_9GAMM</name>
<dbReference type="Pfam" id="PF08011">
    <property type="entry name" value="PDDEXK_9"/>
    <property type="match status" value="1"/>
</dbReference>
<dbReference type="AlphaFoldDB" id="A0A378QN63"/>
<accession>A0A378QN63</accession>
<evidence type="ECO:0000259" key="1">
    <source>
        <dbReference type="Pfam" id="PF09820"/>
    </source>
</evidence>
<dbReference type="PANTHER" id="PTHR34825:SF1">
    <property type="entry name" value="AAA-ATPASE-LIKE DOMAIN-CONTAINING PROTEIN"/>
    <property type="match status" value="1"/>
</dbReference>
<dbReference type="InterPro" id="IPR018631">
    <property type="entry name" value="AAA-ATPase-like_dom"/>
</dbReference>
<gene>
    <name evidence="2" type="ORF">NCTC11091_02217</name>
</gene>